<keyword evidence="1" id="KW-1133">Transmembrane helix</keyword>
<dbReference type="EMBL" id="FAXC01000238">
    <property type="protein sequence ID" value="CUV09406.1"/>
    <property type="molecule type" value="Genomic_DNA"/>
</dbReference>
<evidence type="ECO:0000313" key="2">
    <source>
        <dbReference type="EMBL" id="CUV09406.1"/>
    </source>
</evidence>
<reference evidence="2" key="1">
    <citation type="submission" date="2015-10" db="EMBL/GenBank/DDBJ databases">
        <authorList>
            <person name="Gilbert D.G."/>
        </authorList>
    </citation>
    <scope>NUCLEOTIDE SEQUENCE</scope>
</reference>
<evidence type="ECO:0000256" key="1">
    <source>
        <dbReference type="SAM" id="Phobius"/>
    </source>
</evidence>
<feature type="transmembrane region" description="Helical" evidence="1">
    <location>
        <begin position="80"/>
        <end position="107"/>
    </location>
</feature>
<gene>
    <name evidence="2" type="ORF">MGWOODY_Mmi30</name>
</gene>
<feature type="transmembrane region" description="Helical" evidence="1">
    <location>
        <begin position="113"/>
        <end position="136"/>
    </location>
</feature>
<name>A0A160VFK5_9ZZZZ</name>
<protein>
    <submittedName>
        <fullName evidence="2">Uncharacterized protein</fullName>
    </submittedName>
</protein>
<feature type="transmembrane region" description="Helical" evidence="1">
    <location>
        <begin position="7"/>
        <end position="26"/>
    </location>
</feature>
<keyword evidence="1" id="KW-0472">Membrane</keyword>
<dbReference type="AlphaFoldDB" id="A0A160VFK5"/>
<keyword evidence="1" id="KW-0812">Transmembrane</keyword>
<accession>A0A160VFK5</accession>
<feature type="transmembrane region" description="Helical" evidence="1">
    <location>
        <begin position="38"/>
        <end position="59"/>
    </location>
</feature>
<organism evidence="2">
    <name type="scientific">hydrothermal vent metagenome</name>
    <dbReference type="NCBI Taxonomy" id="652676"/>
    <lineage>
        <taxon>unclassified sequences</taxon>
        <taxon>metagenomes</taxon>
        <taxon>ecological metagenomes</taxon>
    </lineage>
</organism>
<proteinExistence type="predicted"/>
<sequence length="137" mass="15284">MSNILAGPLRVIFFTLIVLLIVKFFFGESAKYSELLPYISYAYLVTVLETIVKTPLMLSKWSIEVYTGLGLLGIGEKGTFIYNLLAGLDLFSVWRIVLIGIALGVFFNKNAKPFIIGISIYWLFQLSLFAGIAALFT</sequence>